<sequence>MLNGDRRVLEVTSALTLGEWRKSDGEWRLTSEERRAYELEDDTWYLVQVGEDWYLFNQWHSISQLELGDITNAAKVWDQARDKPNPPETSFILWSDPWIIRRVGRTEVINIAGWSVQASMWDITDWILATEPDGDGVIYIESPEGTSSAWAWIGRKLEFDMLLSTTAPVH</sequence>
<dbReference type="EMBL" id="MGAD01000034">
    <property type="protein sequence ID" value="OGK37948.1"/>
    <property type="molecule type" value="Genomic_DNA"/>
</dbReference>
<organism evidence="1 2">
    <name type="scientific">Candidatus Roizmanbacteria bacterium RIFCSPHIGHO2_12_FULL_42_10</name>
    <dbReference type="NCBI Taxonomy" id="1802053"/>
    <lineage>
        <taxon>Bacteria</taxon>
        <taxon>Candidatus Roizmaniibacteriota</taxon>
    </lineage>
</organism>
<name>A0A1F7I3L5_9BACT</name>
<protein>
    <submittedName>
        <fullName evidence="1">Uncharacterized protein</fullName>
    </submittedName>
</protein>
<proteinExistence type="predicted"/>
<reference evidence="1 2" key="1">
    <citation type="journal article" date="2016" name="Nat. Commun.">
        <title>Thousands of microbial genomes shed light on interconnected biogeochemical processes in an aquifer system.</title>
        <authorList>
            <person name="Anantharaman K."/>
            <person name="Brown C.T."/>
            <person name="Hug L.A."/>
            <person name="Sharon I."/>
            <person name="Castelle C.J."/>
            <person name="Probst A.J."/>
            <person name="Thomas B.C."/>
            <person name="Singh A."/>
            <person name="Wilkins M.J."/>
            <person name="Karaoz U."/>
            <person name="Brodie E.L."/>
            <person name="Williams K.H."/>
            <person name="Hubbard S.S."/>
            <person name="Banfield J.F."/>
        </authorList>
    </citation>
    <scope>NUCLEOTIDE SEQUENCE [LARGE SCALE GENOMIC DNA]</scope>
</reference>
<dbReference type="Proteomes" id="UP000178076">
    <property type="component" value="Unassembled WGS sequence"/>
</dbReference>
<evidence type="ECO:0000313" key="1">
    <source>
        <dbReference type="EMBL" id="OGK37948.1"/>
    </source>
</evidence>
<accession>A0A1F7I3L5</accession>
<comment type="caution">
    <text evidence="1">The sequence shown here is derived from an EMBL/GenBank/DDBJ whole genome shotgun (WGS) entry which is preliminary data.</text>
</comment>
<gene>
    <name evidence="1" type="ORF">A3F32_02190</name>
</gene>
<dbReference type="AlphaFoldDB" id="A0A1F7I3L5"/>
<evidence type="ECO:0000313" key="2">
    <source>
        <dbReference type="Proteomes" id="UP000178076"/>
    </source>
</evidence>